<dbReference type="InterPro" id="IPR051117">
    <property type="entry name" value="TRG_var/const_region"/>
</dbReference>
<evidence type="ECO:0000256" key="5">
    <source>
        <dbReference type="ARBA" id="ARBA00022989"/>
    </source>
</evidence>
<accession>A0A8J7P5H2</accession>
<feature type="non-terminal residue" evidence="12">
    <location>
        <position position="1"/>
    </location>
</feature>
<evidence type="ECO:0000256" key="3">
    <source>
        <dbReference type="ARBA" id="ARBA00022729"/>
    </source>
</evidence>
<feature type="non-terminal residue" evidence="12">
    <location>
        <position position="165"/>
    </location>
</feature>
<comment type="subcellular location">
    <subcellularLocation>
        <location evidence="1">Membrane</location>
    </subcellularLocation>
</comment>
<protein>
    <submittedName>
        <fullName evidence="12">LV321 protein</fullName>
    </submittedName>
</protein>
<dbReference type="PANTHER" id="PTHR19256:SF65">
    <property type="entry name" value="T CELL RECEPTOR GAMMA CONSTANT 1-RELATED"/>
    <property type="match status" value="1"/>
</dbReference>
<gene>
    <name evidence="12" type="primary">Iglv321_0</name>
    <name evidence="12" type="ORF">GTO95_0000325</name>
</gene>
<dbReference type="Proteomes" id="UP000736164">
    <property type="component" value="Unassembled WGS sequence"/>
</dbReference>
<dbReference type="FunFam" id="2.60.40.10:FF:001649">
    <property type="entry name" value="T cell receptor gamma, variable 3"/>
    <property type="match status" value="1"/>
</dbReference>
<dbReference type="Gene3D" id="2.60.40.10">
    <property type="entry name" value="Immunoglobulins"/>
    <property type="match status" value="1"/>
</dbReference>
<organism evidence="12 13">
    <name type="scientific">Atractosteus spatula</name>
    <name type="common">Alligator gar</name>
    <name type="synonym">Lepisosteus spatula</name>
    <dbReference type="NCBI Taxonomy" id="7917"/>
    <lineage>
        <taxon>Eukaryota</taxon>
        <taxon>Metazoa</taxon>
        <taxon>Chordata</taxon>
        <taxon>Craniata</taxon>
        <taxon>Vertebrata</taxon>
        <taxon>Euteleostomi</taxon>
        <taxon>Actinopterygii</taxon>
        <taxon>Neopterygii</taxon>
        <taxon>Holostei</taxon>
        <taxon>Semionotiformes</taxon>
        <taxon>Lepisosteidae</taxon>
        <taxon>Atractosteus</taxon>
    </lineage>
</organism>
<keyword evidence="13" id="KW-1185">Reference proteome</keyword>
<keyword evidence="10" id="KW-1279">T cell receptor</keyword>
<evidence type="ECO:0000256" key="7">
    <source>
        <dbReference type="ARBA" id="ARBA00023136"/>
    </source>
</evidence>
<evidence type="ECO:0000259" key="11">
    <source>
        <dbReference type="PROSITE" id="PS50835"/>
    </source>
</evidence>
<evidence type="ECO:0000256" key="2">
    <source>
        <dbReference type="ARBA" id="ARBA00022692"/>
    </source>
</evidence>
<dbReference type="InterPro" id="IPR036179">
    <property type="entry name" value="Ig-like_dom_sf"/>
</dbReference>
<proteinExistence type="predicted"/>
<dbReference type="EMBL" id="JAAWVO010071376">
    <property type="protein sequence ID" value="MBN3324655.1"/>
    <property type="molecule type" value="Genomic_DNA"/>
</dbReference>
<evidence type="ECO:0000256" key="4">
    <source>
        <dbReference type="ARBA" id="ARBA00022859"/>
    </source>
</evidence>
<dbReference type="PROSITE" id="PS50835">
    <property type="entry name" value="IG_LIKE"/>
    <property type="match status" value="1"/>
</dbReference>
<keyword evidence="5" id="KW-1133">Transmembrane helix</keyword>
<evidence type="ECO:0000256" key="8">
    <source>
        <dbReference type="ARBA" id="ARBA00023170"/>
    </source>
</evidence>
<evidence type="ECO:0000256" key="6">
    <source>
        <dbReference type="ARBA" id="ARBA00023130"/>
    </source>
</evidence>
<comment type="caution">
    <text evidence="12">The sequence shown here is derived from an EMBL/GenBank/DDBJ whole genome shotgun (WGS) entry which is preliminary data.</text>
</comment>
<keyword evidence="7" id="KW-0472">Membrane</keyword>
<keyword evidence="9" id="KW-0393">Immunoglobulin domain</keyword>
<dbReference type="InterPro" id="IPR013783">
    <property type="entry name" value="Ig-like_fold"/>
</dbReference>
<keyword evidence="3" id="KW-0732">Signal</keyword>
<keyword evidence="6" id="KW-1064">Adaptive immunity</keyword>
<dbReference type="InterPro" id="IPR013106">
    <property type="entry name" value="Ig_V-set"/>
</dbReference>
<feature type="domain" description="Ig-like" evidence="11">
    <location>
        <begin position="59"/>
        <end position="155"/>
    </location>
</feature>
<evidence type="ECO:0000256" key="9">
    <source>
        <dbReference type="ARBA" id="ARBA00023319"/>
    </source>
</evidence>
<dbReference type="Pfam" id="PF07686">
    <property type="entry name" value="V-set"/>
    <property type="match status" value="1"/>
</dbReference>
<keyword evidence="2" id="KW-0812">Transmembrane</keyword>
<dbReference type="GO" id="GO:0042101">
    <property type="term" value="C:T cell receptor complex"/>
    <property type="evidence" value="ECO:0007669"/>
    <property type="project" value="UniProtKB-KW"/>
</dbReference>
<dbReference type="SMART" id="SM00406">
    <property type="entry name" value="IGv"/>
    <property type="match status" value="1"/>
</dbReference>
<sequence>MRRILYIQSAGGTPTYDNDSDKNVFTASKGNSESELMIVAEAAVTLKQERLTLTKQKDKTARIGCKVEGTELKSAYIHWYQRKEGAAFKRILYVHGEGQIQVDPEFSDLGFSADKNSNDNTCSLIIERAQADHSASYYCAYWDSHSDTGAIRSLNKNSVLCALPF</sequence>
<dbReference type="InterPro" id="IPR007110">
    <property type="entry name" value="Ig-like_dom"/>
</dbReference>
<evidence type="ECO:0000313" key="12">
    <source>
        <dbReference type="EMBL" id="MBN3324655.1"/>
    </source>
</evidence>
<reference evidence="12" key="1">
    <citation type="journal article" date="2021" name="Cell">
        <title>Tracing the genetic footprints of vertebrate landing in non-teleost ray-finned fishes.</title>
        <authorList>
            <person name="Bi X."/>
            <person name="Wang K."/>
            <person name="Yang L."/>
            <person name="Pan H."/>
            <person name="Jiang H."/>
            <person name="Wei Q."/>
            <person name="Fang M."/>
            <person name="Yu H."/>
            <person name="Zhu C."/>
            <person name="Cai Y."/>
            <person name="He Y."/>
            <person name="Gan X."/>
            <person name="Zeng H."/>
            <person name="Yu D."/>
            <person name="Zhu Y."/>
            <person name="Jiang H."/>
            <person name="Qiu Q."/>
            <person name="Yang H."/>
            <person name="Zhang Y.E."/>
            <person name="Wang W."/>
            <person name="Zhu M."/>
            <person name="He S."/>
            <person name="Zhang G."/>
        </authorList>
    </citation>
    <scope>NUCLEOTIDE SEQUENCE</scope>
    <source>
        <strain evidence="12">Allg_001</strain>
    </source>
</reference>
<name>A0A8J7P5H2_ATRSP</name>
<dbReference type="SUPFAM" id="SSF48726">
    <property type="entry name" value="Immunoglobulin"/>
    <property type="match status" value="1"/>
</dbReference>
<evidence type="ECO:0000256" key="1">
    <source>
        <dbReference type="ARBA" id="ARBA00004370"/>
    </source>
</evidence>
<evidence type="ECO:0000313" key="13">
    <source>
        <dbReference type="Proteomes" id="UP000736164"/>
    </source>
</evidence>
<dbReference type="PANTHER" id="PTHR19256">
    <property type="entry name" value="T-CELL RECEPTOR GAMMA CHAIN"/>
    <property type="match status" value="1"/>
</dbReference>
<dbReference type="GO" id="GO:0002250">
    <property type="term" value="P:adaptive immune response"/>
    <property type="evidence" value="ECO:0007669"/>
    <property type="project" value="UniProtKB-KW"/>
</dbReference>
<keyword evidence="8" id="KW-0675">Receptor</keyword>
<keyword evidence="4" id="KW-0391">Immunity</keyword>
<evidence type="ECO:0000256" key="10">
    <source>
        <dbReference type="ARBA" id="ARBA00043266"/>
    </source>
</evidence>
<dbReference type="AlphaFoldDB" id="A0A8J7P5H2"/>